<dbReference type="EMBL" id="CP022932">
    <property type="protein sequence ID" value="ASV33129.1"/>
    <property type="molecule type" value="Genomic_DNA"/>
</dbReference>
<gene>
    <name evidence="1" type="ORF">CJJ18_02395</name>
</gene>
<sequence length="62" mass="6910">MAGGRFFLPGMSAEDVVAQYFDCAHYWRLNPLSLLEAPLSVLTLLIEQGHRIEKARRGHGGI</sequence>
<organism evidence="1 2">
    <name type="scientific">Candidatus Williamhamiltonella defendens</name>
    <dbReference type="NCBI Taxonomy" id="138072"/>
    <lineage>
        <taxon>Bacteria</taxon>
        <taxon>Pseudomonadati</taxon>
        <taxon>Pseudomonadota</taxon>
        <taxon>Gammaproteobacteria</taxon>
        <taxon>Enterobacterales</taxon>
        <taxon>Enterobacteriaceae</taxon>
        <taxon>aphid secondary symbionts</taxon>
        <taxon>Candidatus Williamhamiltonella</taxon>
    </lineage>
</organism>
<name>A0AAC9VIH5_9ENTR</name>
<proteinExistence type="predicted"/>
<protein>
    <submittedName>
        <fullName evidence="1">Uncharacterized protein</fullName>
    </submittedName>
</protein>
<dbReference type="Proteomes" id="UP000792865">
    <property type="component" value="Chromosome"/>
</dbReference>
<evidence type="ECO:0000313" key="2">
    <source>
        <dbReference type="Proteomes" id="UP000792865"/>
    </source>
</evidence>
<evidence type="ECO:0000313" key="1">
    <source>
        <dbReference type="EMBL" id="ASV33129.1"/>
    </source>
</evidence>
<accession>A0AAC9VIH5</accession>
<reference evidence="1" key="1">
    <citation type="submission" date="2017-08" db="EMBL/GenBank/DDBJ databases">
        <title>Genome sequence of Candidatus Hamiltonella defensa from Acyrthosiphon pisum strain MI47.</title>
        <authorList>
            <person name="Patel V.A."/>
            <person name="Chevignon G."/>
            <person name="Russell J.A."/>
            <person name="Oliver K.M."/>
        </authorList>
    </citation>
    <scope>NUCLEOTIDE SEQUENCE</scope>
    <source>
        <strain evidence="1">MI47</strain>
    </source>
</reference>
<dbReference type="AlphaFoldDB" id="A0AAC9VIH5"/>